<evidence type="ECO:0000313" key="1">
    <source>
        <dbReference type="EMBL" id="KAF9441635.1"/>
    </source>
</evidence>
<reference evidence="2" key="1">
    <citation type="submission" date="2020-11" db="EMBL/GenBank/DDBJ databases">
        <authorList>
            <consortium name="DOE Joint Genome Institute"/>
            <person name="Ahrendt S."/>
            <person name="Riley R."/>
            <person name="Andreopoulos W."/>
            <person name="Labutti K."/>
            <person name="Pangilinan J."/>
            <person name="Ruiz-Duenas F.J."/>
            <person name="Barrasa J.M."/>
            <person name="Sanchez-Garcia M."/>
            <person name="Camarero S."/>
            <person name="Miyauchi S."/>
            <person name="Serrano A."/>
            <person name="Linde D."/>
            <person name="Babiker R."/>
            <person name="Drula E."/>
            <person name="Ayuso-Fernandez I."/>
            <person name="Pacheco R."/>
            <person name="Padilla G."/>
            <person name="Ferreira P."/>
            <person name="Barriuso J."/>
            <person name="Kellner H."/>
            <person name="Castanera R."/>
            <person name="Alfaro M."/>
            <person name="Ramirez L."/>
            <person name="Pisabarro A.G."/>
            <person name="Kuo A."/>
            <person name="Tritt A."/>
            <person name="Lipzen A."/>
            <person name="He G."/>
            <person name="Yan M."/>
            <person name="Ng V."/>
            <person name="Cullen D."/>
            <person name="Martin F."/>
            <person name="Rosso M.-N."/>
            <person name="Henrissat B."/>
            <person name="Hibbett D."/>
            <person name="Martinez A.T."/>
            <person name="Grigoriev I.V."/>
        </authorList>
    </citation>
    <scope>NUCLEOTIDE SEQUENCE</scope>
    <source>
        <strain evidence="2">MF-IS2</strain>
    </source>
</reference>
<dbReference type="OrthoDB" id="10029320at2759"/>
<dbReference type="InterPro" id="IPR036396">
    <property type="entry name" value="Cyt_P450_sf"/>
</dbReference>
<sequence length="382" mass="42385">HSTLSSIQALLAPSNTPPTQLLRERADANTRLAQTLGLTNTFVDPDPQVHVDFVRRSHGLLKDVQASGWSRFRDICGEATRQTLDHYSSAKAGKELAFDGFIQVVVLGTILNGLLNPGRDMDSDLDTPSLSLVTTSINDLWTLSKTDAPPPPHLFQQLHDHLRQLIPPSTGIPNPIDFVVPTWETMWRVCATTIARAQGADEYKDLFHDFLQTDTLTTQHFAAAGSRGFSVKDFIEEVMRLHPPSKHISRLRDQNDTAIVAGHIHPLNIFGRLLAWIRGTQTPTHIVRNVADIETVLRVQTIWSDDAHLFEPRRHQASSPEMREVKKLVFGHGSLRCVAASWAPLAAAIISATIIEECEEAGWEVISGPKIGGRLGWEGWKV</sequence>
<dbReference type="GO" id="GO:0004497">
    <property type="term" value="F:monooxygenase activity"/>
    <property type="evidence" value="ECO:0007669"/>
    <property type="project" value="InterPro"/>
</dbReference>
<protein>
    <recommendedName>
        <fullName evidence="4">Cytochrome P450</fullName>
    </recommendedName>
</protein>
<feature type="non-terminal residue" evidence="2">
    <location>
        <position position="382"/>
    </location>
</feature>
<dbReference type="Proteomes" id="UP000807342">
    <property type="component" value="Unassembled WGS sequence"/>
</dbReference>
<dbReference type="EMBL" id="MU151608">
    <property type="protein sequence ID" value="KAF9442558.1"/>
    <property type="molecule type" value="Genomic_DNA"/>
</dbReference>
<comment type="caution">
    <text evidence="2">The sequence shown here is derived from an EMBL/GenBank/DDBJ whole genome shotgun (WGS) entry which is preliminary data.</text>
</comment>
<name>A0A9P5X152_9AGAR</name>
<proteinExistence type="predicted"/>
<dbReference type="GO" id="GO:0020037">
    <property type="term" value="F:heme binding"/>
    <property type="evidence" value="ECO:0007669"/>
    <property type="project" value="InterPro"/>
</dbReference>
<dbReference type="SUPFAM" id="SSF48264">
    <property type="entry name" value="Cytochrome P450"/>
    <property type="match status" value="1"/>
</dbReference>
<dbReference type="AlphaFoldDB" id="A0A9P5X152"/>
<evidence type="ECO:0000313" key="3">
    <source>
        <dbReference type="Proteomes" id="UP000807342"/>
    </source>
</evidence>
<feature type="non-terminal residue" evidence="2">
    <location>
        <position position="1"/>
    </location>
</feature>
<dbReference type="EMBL" id="MU151833">
    <property type="protein sequence ID" value="KAF9441635.1"/>
    <property type="molecule type" value="Genomic_DNA"/>
</dbReference>
<organism evidence="2 3">
    <name type="scientific">Macrolepiota fuliginosa MF-IS2</name>
    <dbReference type="NCBI Taxonomy" id="1400762"/>
    <lineage>
        <taxon>Eukaryota</taxon>
        <taxon>Fungi</taxon>
        <taxon>Dikarya</taxon>
        <taxon>Basidiomycota</taxon>
        <taxon>Agaricomycotina</taxon>
        <taxon>Agaricomycetes</taxon>
        <taxon>Agaricomycetidae</taxon>
        <taxon>Agaricales</taxon>
        <taxon>Agaricineae</taxon>
        <taxon>Agaricaceae</taxon>
        <taxon>Macrolepiota</taxon>
    </lineage>
</organism>
<dbReference type="GO" id="GO:0005506">
    <property type="term" value="F:iron ion binding"/>
    <property type="evidence" value="ECO:0007669"/>
    <property type="project" value="InterPro"/>
</dbReference>
<accession>A0A9P5X152</accession>
<keyword evidence="3" id="KW-1185">Reference proteome</keyword>
<dbReference type="Gene3D" id="1.10.630.10">
    <property type="entry name" value="Cytochrome P450"/>
    <property type="match status" value="1"/>
</dbReference>
<evidence type="ECO:0008006" key="4">
    <source>
        <dbReference type="Google" id="ProtNLM"/>
    </source>
</evidence>
<dbReference type="GO" id="GO:0016705">
    <property type="term" value="F:oxidoreductase activity, acting on paired donors, with incorporation or reduction of molecular oxygen"/>
    <property type="evidence" value="ECO:0007669"/>
    <property type="project" value="InterPro"/>
</dbReference>
<gene>
    <name evidence="2" type="ORF">P691DRAFT_618935</name>
    <name evidence="1" type="ORF">P691DRAFT_625884</name>
</gene>
<evidence type="ECO:0000313" key="2">
    <source>
        <dbReference type="EMBL" id="KAF9442558.1"/>
    </source>
</evidence>